<dbReference type="EC" id="3.4.-.-" evidence="8"/>
<evidence type="ECO:0000256" key="4">
    <source>
        <dbReference type="ARBA" id="ARBA00022801"/>
    </source>
</evidence>
<keyword evidence="3" id="KW-0227">DNA damage</keyword>
<dbReference type="GO" id="GO:0006508">
    <property type="term" value="P:proteolysis"/>
    <property type="evidence" value="ECO:0007669"/>
    <property type="project" value="UniProtKB-KW"/>
</dbReference>
<keyword evidence="6" id="KW-0238">DNA-binding</keyword>
<dbReference type="PANTHER" id="PTHR13604">
    <property type="entry name" value="DC12-RELATED"/>
    <property type="match status" value="1"/>
</dbReference>
<dbReference type="Proteomes" id="UP001321861">
    <property type="component" value="Chromosome"/>
</dbReference>
<gene>
    <name evidence="9" type="ORF">XA3_17550</name>
</gene>
<evidence type="ECO:0000313" key="9">
    <source>
        <dbReference type="EMBL" id="BDR59314.1"/>
    </source>
</evidence>
<evidence type="ECO:0000256" key="5">
    <source>
        <dbReference type="ARBA" id="ARBA00023124"/>
    </source>
</evidence>
<dbReference type="PANTHER" id="PTHR13604:SF0">
    <property type="entry name" value="ABASIC SITE PROCESSING PROTEIN HMCES"/>
    <property type="match status" value="1"/>
</dbReference>
<keyword evidence="10" id="KW-1185">Reference proteome</keyword>
<dbReference type="KEGG" id="xap:XA3_17550"/>
<evidence type="ECO:0000313" key="10">
    <source>
        <dbReference type="Proteomes" id="UP001321861"/>
    </source>
</evidence>
<keyword evidence="4 8" id="KW-0378">Hydrolase</keyword>
<reference evidence="9 10" key="1">
    <citation type="journal article" date="2023" name="Microbiol. Spectr.">
        <title>Symbiosis of Carpenter Bees with Uncharacterized Lactic Acid Bacteria Showing NAD Auxotrophy.</title>
        <authorList>
            <person name="Kawasaki S."/>
            <person name="Ozawa K."/>
            <person name="Mori T."/>
            <person name="Yamamoto A."/>
            <person name="Ito M."/>
            <person name="Ohkuma M."/>
            <person name="Sakamoto M."/>
            <person name="Matsutani M."/>
        </authorList>
    </citation>
    <scope>NUCLEOTIDE SEQUENCE [LARGE SCALE GENOMIC DNA]</scope>
    <source>
        <strain evidence="9 10">XA3</strain>
    </source>
</reference>
<dbReference type="GO" id="GO:0016829">
    <property type="term" value="F:lyase activity"/>
    <property type="evidence" value="ECO:0007669"/>
    <property type="project" value="UniProtKB-KW"/>
</dbReference>
<evidence type="ECO:0000256" key="2">
    <source>
        <dbReference type="ARBA" id="ARBA00022670"/>
    </source>
</evidence>
<keyword evidence="2 8" id="KW-0645">Protease</keyword>
<comment type="similarity">
    <text evidence="1 8">Belongs to the SOS response-associated peptidase family.</text>
</comment>
<dbReference type="GO" id="GO:0003697">
    <property type="term" value="F:single-stranded DNA binding"/>
    <property type="evidence" value="ECO:0007669"/>
    <property type="project" value="InterPro"/>
</dbReference>
<dbReference type="EMBL" id="AP026802">
    <property type="protein sequence ID" value="BDR59314.1"/>
    <property type="molecule type" value="Genomic_DNA"/>
</dbReference>
<dbReference type="InterPro" id="IPR036590">
    <property type="entry name" value="SRAP-like"/>
</dbReference>
<dbReference type="GO" id="GO:0106300">
    <property type="term" value="P:protein-DNA covalent cross-linking repair"/>
    <property type="evidence" value="ECO:0007669"/>
    <property type="project" value="InterPro"/>
</dbReference>
<proteinExistence type="inferred from homology"/>
<dbReference type="RefSeq" id="WP_317635117.1">
    <property type="nucleotide sequence ID" value="NZ_AP026802.1"/>
</dbReference>
<evidence type="ECO:0000256" key="8">
    <source>
        <dbReference type="RuleBase" id="RU364100"/>
    </source>
</evidence>
<organism evidence="9 10">
    <name type="scientific">Xylocopilactobacillus apicola</name>
    <dbReference type="NCBI Taxonomy" id="2932184"/>
    <lineage>
        <taxon>Bacteria</taxon>
        <taxon>Bacillati</taxon>
        <taxon>Bacillota</taxon>
        <taxon>Bacilli</taxon>
        <taxon>Lactobacillales</taxon>
        <taxon>Lactobacillaceae</taxon>
        <taxon>Xylocopilactobacillus</taxon>
    </lineage>
</organism>
<evidence type="ECO:0000256" key="1">
    <source>
        <dbReference type="ARBA" id="ARBA00008136"/>
    </source>
</evidence>
<evidence type="ECO:0000256" key="3">
    <source>
        <dbReference type="ARBA" id="ARBA00022763"/>
    </source>
</evidence>
<dbReference type="Pfam" id="PF02586">
    <property type="entry name" value="SRAP"/>
    <property type="match status" value="1"/>
</dbReference>
<protein>
    <recommendedName>
        <fullName evidence="8">Abasic site processing protein</fullName>
        <ecNumber evidence="8">3.4.-.-</ecNumber>
    </recommendedName>
</protein>
<dbReference type="InterPro" id="IPR003738">
    <property type="entry name" value="SRAP"/>
</dbReference>
<dbReference type="AlphaFoldDB" id="A0AAU9DT77"/>
<accession>A0AAU9DT77</accession>
<name>A0AAU9DT77_9LACO</name>
<dbReference type="SUPFAM" id="SSF143081">
    <property type="entry name" value="BB1717-like"/>
    <property type="match status" value="1"/>
</dbReference>
<sequence length="187" mass="21414">MCGRYQFELNQNPEIKRIYDLAATQGEKPAIGEVTPGSNPATIIIKDQKICVVAMKWGFPGFKPTQLVINARRESVESKVLFKNPFLKSRCVFPATGFYEWDQLHQKYLFDYGNEQNLYLAGFYAYFNNVACSVILTTEPNVSVKAVHERMPVILTKSQIKPWLTDLNFARRLITAQMPSLRVEKKS</sequence>
<evidence type="ECO:0000256" key="7">
    <source>
        <dbReference type="ARBA" id="ARBA00023239"/>
    </source>
</evidence>
<evidence type="ECO:0000256" key="6">
    <source>
        <dbReference type="ARBA" id="ARBA00023125"/>
    </source>
</evidence>
<dbReference type="GO" id="GO:0008233">
    <property type="term" value="F:peptidase activity"/>
    <property type="evidence" value="ECO:0007669"/>
    <property type="project" value="UniProtKB-KW"/>
</dbReference>
<keyword evidence="5" id="KW-0190">Covalent protein-DNA linkage</keyword>
<dbReference type="Gene3D" id="3.90.1680.10">
    <property type="entry name" value="SOS response associated peptidase-like"/>
    <property type="match status" value="1"/>
</dbReference>
<keyword evidence="7" id="KW-0456">Lyase</keyword>